<protein>
    <submittedName>
        <fullName evidence="1">Uncharacterized protein</fullName>
    </submittedName>
</protein>
<dbReference type="Proteomes" id="UP000003741">
    <property type="component" value="Unassembled WGS sequence"/>
</dbReference>
<proteinExistence type="predicted"/>
<reference evidence="1 2" key="1">
    <citation type="submission" date="2012-02" db="EMBL/GenBank/DDBJ databases">
        <title>The Genome Sequence of Bacteroides cellulosilyticus CL02T12C19.</title>
        <authorList>
            <consortium name="The Broad Institute Genome Sequencing Platform"/>
            <person name="Earl A."/>
            <person name="Ward D."/>
            <person name="Feldgarden M."/>
            <person name="Gevers D."/>
            <person name="Zitomersky N.L."/>
            <person name="Coyne M.J."/>
            <person name="Comstock L.E."/>
            <person name="Young S.K."/>
            <person name="Zeng Q."/>
            <person name="Gargeya S."/>
            <person name="Fitzgerald M."/>
            <person name="Haas B."/>
            <person name="Abouelleil A."/>
            <person name="Alvarado L."/>
            <person name="Arachchi H.M."/>
            <person name="Berlin A."/>
            <person name="Chapman S.B."/>
            <person name="Gearin G."/>
            <person name="Goldberg J."/>
            <person name="Griggs A."/>
            <person name="Gujja S."/>
            <person name="Hansen M."/>
            <person name="Heiman D."/>
            <person name="Howarth C."/>
            <person name="Larimer J."/>
            <person name="Lui A."/>
            <person name="MacDonald P.J.P."/>
            <person name="McCowen C."/>
            <person name="Montmayeur A."/>
            <person name="Murphy C."/>
            <person name="Neiman D."/>
            <person name="Pearson M."/>
            <person name="Priest M."/>
            <person name="Roberts A."/>
            <person name="Saif S."/>
            <person name="Shea T."/>
            <person name="Sisk P."/>
            <person name="Stolte C."/>
            <person name="Sykes S."/>
            <person name="Wortman J."/>
            <person name="Nusbaum C."/>
            <person name="Birren B."/>
        </authorList>
    </citation>
    <scope>NUCLEOTIDE SEQUENCE [LARGE SCALE GENOMIC DNA]</scope>
    <source>
        <strain evidence="1 2">CL02T12C19</strain>
    </source>
</reference>
<dbReference type="PATRIC" id="fig|997874.3.peg.4123"/>
<dbReference type="AlphaFoldDB" id="I9QCT8"/>
<dbReference type="EMBL" id="AGXG01000088">
    <property type="protein sequence ID" value="EIY26833.1"/>
    <property type="molecule type" value="Genomic_DNA"/>
</dbReference>
<gene>
    <name evidence="1" type="ORF">HMPREF1062_04026</name>
</gene>
<dbReference type="RefSeq" id="WP_007218204.1">
    <property type="nucleotide sequence ID" value="NZ_JH724088.1"/>
</dbReference>
<keyword evidence="2" id="KW-1185">Reference proteome</keyword>
<dbReference type="OrthoDB" id="997622at2"/>
<evidence type="ECO:0000313" key="1">
    <source>
        <dbReference type="EMBL" id="EIY26833.1"/>
    </source>
</evidence>
<accession>I9QCT8</accession>
<dbReference type="HOGENOM" id="CLU_137208_0_0_10"/>
<name>I9QCT8_9BACE</name>
<comment type="caution">
    <text evidence="1">The sequence shown here is derived from an EMBL/GenBank/DDBJ whole genome shotgun (WGS) entry which is preliminary data.</text>
</comment>
<evidence type="ECO:0000313" key="2">
    <source>
        <dbReference type="Proteomes" id="UP000003741"/>
    </source>
</evidence>
<organism evidence="1 2">
    <name type="scientific">Bacteroides cellulosilyticus CL02T12C19</name>
    <dbReference type="NCBI Taxonomy" id="997874"/>
    <lineage>
        <taxon>Bacteria</taxon>
        <taxon>Pseudomonadati</taxon>
        <taxon>Bacteroidota</taxon>
        <taxon>Bacteroidia</taxon>
        <taxon>Bacteroidales</taxon>
        <taxon>Bacteroidaceae</taxon>
        <taxon>Bacteroides</taxon>
    </lineage>
</organism>
<sequence>MGFTTAAFIRRNTPELRKKLEELGYNCSSLRRDRSCLCTAAYLNFYHSIHPEWLDNEDIRKTNDIDCGTNEELFLAIASLRDDTNENQWFTNGEEWAYHPKTECCSPCNTVYRTLAFDSIPKDTNMGNYHKATVEELIEHFKGKE</sequence>